<dbReference type="AlphaFoldDB" id="M3TBX0"/>
<sequence>MSEPEKPDEGQRTYDAMSLFSKSQEQAVKVASETLHKIRGMAAAGASAGAAAPDELMRQVAELSGAVTSLAGSATGVAGAVAQPMQDFIVQQRKLAETIAKFAEVQAELSGVVAEFAQRQAATVAALEKVTTPVLGLMGAQQTEDDAPA</sequence>
<comment type="caution">
    <text evidence="1">The sequence shown here is derived from an EMBL/GenBank/DDBJ whole genome shotgun (WGS) entry which is preliminary data.</text>
</comment>
<dbReference type="RefSeq" id="WP_008377079.1">
    <property type="nucleotide sequence ID" value="NZ_BAOP01000005.1"/>
</dbReference>
<evidence type="ECO:0000313" key="1">
    <source>
        <dbReference type="EMBL" id="GAC78901.1"/>
    </source>
</evidence>
<dbReference type="Proteomes" id="UP000035009">
    <property type="component" value="Unassembled WGS sequence"/>
</dbReference>
<reference evidence="1 2" key="1">
    <citation type="submission" date="2013-02" db="EMBL/GenBank/DDBJ databases">
        <title>Whole genome shotgun sequence of Gordonia malaquae NBRC 108250.</title>
        <authorList>
            <person name="Yoshida I."/>
            <person name="Hosoyama A."/>
            <person name="Tsuchikane K."/>
            <person name="Ando Y."/>
            <person name="Baba S."/>
            <person name="Ohji S."/>
            <person name="Hamada M."/>
            <person name="Tamura T."/>
            <person name="Yamazoe A."/>
            <person name="Yamazaki S."/>
            <person name="Fujita N."/>
        </authorList>
    </citation>
    <scope>NUCLEOTIDE SEQUENCE [LARGE SCALE GENOMIC DNA]</scope>
    <source>
        <strain evidence="1 2">NBRC 108250</strain>
    </source>
</reference>
<dbReference type="OrthoDB" id="4376283at2"/>
<evidence type="ECO:0000313" key="2">
    <source>
        <dbReference type="Proteomes" id="UP000035009"/>
    </source>
</evidence>
<dbReference type="EMBL" id="BAOP01000005">
    <property type="protein sequence ID" value="GAC78901.1"/>
    <property type="molecule type" value="Genomic_DNA"/>
</dbReference>
<proteinExistence type="predicted"/>
<protein>
    <recommendedName>
        <fullName evidence="3">Phasin domain-containing protein</fullName>
    </recommendedName>
</protein>
<name>M3TBX0_GORML</name>
<evidence type="ECO:0008006" key="3">
    <source>
        <dbReference type="Google" id="ProtNLM"/>
    </source>
</evidence>
<organism evidence="1 2">
    <name type="scientific">Gordonia malaquae NBRC 108250</name>
    <dbReference type="NCBI Taxonomy" id="1223542"/>
    <lineage>
        <taxon>Bacteria</taxon>
        <taxon>Bacillati</taxon>
        <taxon>Actinomycetota</taxon>
        <taxon>Actinomycetes</taxon>
        <taxon>Mycobacteriales</taxon>
        <taxon>Gordoniaceae</taxon>
        <taxon>Gordonia</taxon>
    </lineage>
</organism>
<dbReference type="eggNOG" id="ENOG5032EFQ">
    <property type="taxonomic scope" value="Bacteria"/>
</dbReference>
<keyword evidence="2" id="KW-1185">Reference proteome</keyword>
<gene>
    <name evidence="1" type="ORF">GM1_005_00840</name>
</gene>
<accession>M3TBX0</accession>